<organism evidence="2 3">
    <name type="scientific">Rattus norvegicus</name>
    <name type="common">Rat</name>
    <dbReference type="NCBI Taxonomy" id="10116"/>
    <lineage>
        <taxon>Eukaryota</taxon>
        <taxon>Metazoa</taxon>
        <taxon>Chordata</taxon>
        <taxon>Craniata</taxon>
        <taxon>Vertebrata</taxon>
        <taxon>Euteleostomi</taxon>
        <taxon>Mammalia</taxon>
        <taxon>Eutheria</taxon>
        <taxon>Euarchontoglires</taxon>
        <taxon>Glires</taxon>
        <taxon>Rodentia</taxon>
        <taxon>Myomorpha</taxon>
        <taxon>Muroidea</taxon>
        <taxon>Muridae</taxon>
        <taxon>Murinae</taxon>
        <taxon>Rattus</taxon>
    </lineage>
</organism>
<evidence type="ECO:0000313" key="2">
    <source>
        <dbReference type="EMBL" id="EDL75266.1"/>
    </source>
</evidence>
<keyword evidence="1" id="KW-1133">Transmembrane helix</keyword>
<protein>
    <submittedName>
        <fullName evidence="2">RCG24998</fullName>
    </submittedName>
</protein>
<evidence type="ECO:0000313" key="3">
    <source>
        <dbReference type="Proteomes" id="UP000234681"/>
    </source>
</evidence>
<accession>A6KFG1</accession>
<name>A6KFG1_RAT</name>
<sequence>MASQFHQLRILVWKNWLGVKRQPLWTLVLILWPVIIFIILAITRTKFPPAAKPTCYLAPRNLPSAGFFPFLQTLLCDTDSKCKDTPYGPRDLLRRKGIDGTIFKER</sequence>
<dbReference type="EMBL" id="CH474044">
    <property type="protein sequence ID" value="EDL75266.1"/>
    <property type="molecule type" value="Genomic_DNA"/>
</dbReference>
<evidence type="ECO:0000256" key="1">
    <source>
        <dbReference type="SAM" id="Phobius"/>
    </source>
</evidence>
<keyword evidence="1" id="KW-0472">Membrane</keyword>
<proteinExistence type="predicted"/>
<dbReference type="Proteomes" id="UP000234681">
    <property type="component" value="Chromosome 9"/>
</dbReference>
<feature type="transmembrane region" description="Helical" evidence="1">
    <location>
        <begin position="24"/>
        <end position="42"/>
    </location>
</feature>
<dbReference type="AlphaFoldDB" id="A6KFG1"/>
<keyword evidence="1" id="KW-0812">Transmembrane</keyword>
<reference evidence="2 3" key="1">
    <citation type="submission" date="2005-09" db="EMBL/GenBank/DDBJ databases">
        <authorList>
            <person name="Mural R.J."/>
            <person name="Li P.W."/>
            <person name="Adams M.D."/>
            <person name="Amanatides P.G."/>
            <person name="Baden-Tillson H."/>
            <person name="Barnstead M."/>
            <person name="Chin S.H."/>
            <person name="Dew I."/>
            <person name="Evans C.A."/>
            <person name="Ferriera S."/>
            <person name="Flanigan M."/>
            <person name="Fosler C."/>
            <person name="Glodek A."/>
            <person name="Gu Z."/>
            <person name="Holt R.A."/>
            <person name="Jennings D."/>
            <person name="Kraft C.L."/>
            <person name="Lu F."/>
            <person name="Nguyen T."/>
            <person name="Nusskern D.R."/>
            <person name="Pfannkoch C.M."/>
            <person name="Sitter C."/>
            <person name="Sutton G.G."/>
            <person name="Venter J.C."/>
            <person name="Wang Z."/>
            <person name="Woodage T."/>
            <person name="Zheng X.H."/>
            <person name="Zhong F."/>
        </authorList>
    </citation>
    <scope>NUCLEOTIDE SEQUENCE [LARGE SCALE GENOMIC DNA]</scope>
    <source>
        <strain>BN</strain>
        <strain evidence="3">Sprague-Dawley</strain>
    </source>
</reference>
<gene>
    <name evidence="2" type="ORF">rCG_24998</name>
</gene>